<evidence type="ECO:0000313" key="2">
    <source>
        <dbReference type="EMBL" id="KAD2803992.1"/>
    </source>
</evidence>
<dbReference type="Proteomes" id="UP000326396">
    <property type="component" value="Linkage Group LG8"/>
</dbReference>
<dbReference type="AlphaFoldDB" id="A0A5N6LT74"/>
<comment type="caution">
    <text evidence="2">The sequence shown here is derived from an EMBL/GenBank/DDBJ whole genome shotgun (WGS) entry which is preliminary data.</text>
</comment>
<feature type="compositionally biased region" description="Polar residues" evidence="1">
    <location>
        <begin position="1"/>
        <end position="13"/>
    </location>
</feature>
<gene>
    <name evidence="2" type="ORF">E3N88_37369</name>
</gene>
<organism evidence="2 3">
    <name type="scientific">Mikania micrantha</name>
    <name type="common">bitter vine</name>
    <dbReference type="NCBI Taxonomy" id="192012"/>
    <lineage>
        <taxon>Eukaryota</taxon>
        <taxon>Viridiplantae</taxon>
        <taxon>Streptophyta</taxon>
        <taxon>Embryophyta</taxon>
        <taxon>Tracheophyta</taxon>
        <taxon>Spermatophyta</taxon>
        <taxon>Magnoliopsida</taxon>
        <taxon>eudicotyledons</taxon>
        <taxon>Gunneridae</taxon>
        <taxon>Pentapetalae</taxon>
        <taxon>asterids</taxon>
        <taxon>campanulids</taxon>
        <taxon>Asterales</taxon>
        <taxon>Asteraceae</taxon>
        <taxon>Asteroideae</taxon>
        <taxon>Heliantheae alliance</taxon>
        <taxon>Eupatorieae</taxon>
        <taxon>Mikania</taxon>
    </lineage>
</organism>
<proteinExistence type="predicted"/>
<sequence>MVNVSENRAQNEVTDCPETRNEDKIEKWTKMAWGGTCFSVIINNINYLMTIKAMSLTLDVQKDSIRYHFEVIKQGKEEELAKCALLNSGEFL</sequence>
<evidence type="ECO:0000256" key="1">
    <source>
        <dbReference type="SAM" id="MobiDB-lite"/>
    </source>
</evidence>
<feature type="region of interest" description="Disordered" evidence="1">
    <location>
        <begin position="1"/>
        <end position="20"/>
    </location>
</feature>
<protein>
    <submittedName>
        <fullName evidence="2">Uncharacterized protein</fullName>
    </submittedName>
</protein>
<reference evidence="2 3" key="1">
    <citation type="submission" date="2019-05" db="EMBL/GenBank/DDBJ databases">
        <title>Mikania micrantha, genome provides insights into the molecular mechanism of rapid growth.</title>
        <authorList>
            <person name="Liu B."/>
        </authorList>
    </citation>
    <scope>NUCLEOTIDE SEQUENCE [LARGE SCALE GENOMIC DNA]</scope>
    <source>
        <strain evidence="2">NLD-2019</strain>
        <tissue evidence="2">Leaf</tissue>
    </source>
</reference>
<keyword evidence="3" id="KW-1185">Reference proteome</keyword>
<evidence type="ECO:0000313" key="3">
    <source>
        <dbReference type="Proteomes" id="UP000326396"/>
    </source>
</evidence>
<dbReference type="EMBL" id="SZYD01000018">
    <property type="protein sequence ID" value="KAD2803992.1"/>
    <property type="molecule type" value="Genomic_DNA"/>
</dbReference>
<name>A0A5N6LT74_9ASTR</name>
<accession>A0A5N6LT74</accession>